<organism evidence="1 2">
    <name type="scientific">Granulosicoccus antarcticus IMCC3135</name>
    <dbReference type="NCBI Taxonomy" id="1192854"/>
    <lineage>
        <taxon>Bacteria</taxon>
        <taxon>Pseudomonadati</taxon>
        <taxon>Pseudomonadota</taxon>
        <taxon>Gammaproteobacteria</taxon>
        <taxon>Chromatiales</taxon>
        <taxon>Granulosicoccaceae</taxon>
        <taxon>Granulosicoccus</taxon>
    </lineage>
</organism>
<dbReference type="OrthoDB" id="5560405at2"/>
<evidence type="ECO:0000313" key="1">
    <source>
        <dbReference type="EMBL" id="ASJ71896.1"/>
    </source>
</evidence>
<keyword evidence="2" id="KW-1185">Reference proteome</keyword>
<dbReference type="SUPFAM" id="SSF82171">
    <property type="entry name" value="DPP6 N-terminal domain-like"/>
    <property type="match status" value="1"/>
</dbReference>
<dbReference type="KEGG" id="gai:IMCC3135_08995"/>
<dbReference type="AlphaFoldDB" id="A0A2Z2NKR2"/>
<accession>A0A2Z2NKR2</accession>
<dbReference type="Proteomes" id="UP000250079">
    <property type="component" value="Chromosome"/>
</dbReference>
<evidence type="ECO:0008006" key="3">
    <source>
        <dbReference type="Google" id="ProtNLM"/>
    </source>
</evidence>
<reference evidence="1 2" key="1">
    <citation type="submission" date="2016-12" db="EMBL/GenBank/DDBJ databases">
        <authorList>
            <person name="Song W.-J."/>
            <person name="Kurnit D.M."/>
        </authorList>
    </citation>
    <scope>NUCLEOTIDE SEQUENCE [LARGE SCALE GENOMIC DNA]</scope>
    <source>
        <strain evidence="1 2">IMCC3135</strain>
    </source>
</reference>
<proteinExistence type="predicted"/>
<protein>
    <recommendedName>
        <fullName evidence="3">Phytase-like domain-containing protein</fullName>
    </recommendedName>
</protein>
<gene>
    <name evidence="1" type="ORF">IMCC3135_08995</name>
</gene>
<dbReference type="RefSeq" id="WP_088917272.1">
    <property type="nucleotide sequence ID" value="NZ_CP018632.1"/>
</dbReference>
<evidence type="ECO:0000313" key="2">
    <source>
        <dbReference type="Proteomes" id="UP000250079"/>
    </source>
</evidence>
<name>A0A2Z2NKR2_9GAMM</name>
<dbReference type="EMBL" id="CP018632">
    <property type="protein sequence ID" value="ASJ71896.1"/>
    <property type="molecule type" value="Genomic_DNA"/>
</dbReference>
<sequence length="369" mass="41178">MDKSLTTPVNHSRKPEPRTVPAFILAIIMVSAGSTGRASTPQIDQEKLIDPSTNNLSMKLDGSFTTLYEPSGIAPLPNGRFLIVEDEPAQALRLVTAEVLTGNAVALKDETRLELPSSLTERLSVGVLDDLEGAAHDQLQQLYIISSHDDSTPYWSSERQKLLRFSIRDGRMHNVSTKLTLRRDLLKSYPQLATDTEGKSKKKAASMNIEALAYDRSRDVLLIGFRTPVLNGNAIIIRLKNPAAYFNDDAQPELDKTLWSVDLDKGGLRAMTYDDQSDQLLLISRRENHKDDSYKLWRLPAAGQEPAIRIELGEQEEMLKRVEGLALMDLDPSPDSGVLFVRDNGNTKKKQGGDWFILTRKQLGLNTRL</sequence>